<evidence type="ECO:0000313" key="2">
    <source>
        <dbReference type="Proteomes" id="UP001209570"/>
    </source>
</evidence>
<name>A0AAD5QFA3_PYTIN</name>
<accession>A0AAD5QFA3</accession>
<reference evidence="1" key="1">
    <citation type="submission" date="2021-12" db="EMBL/GenBank/DDBJ databases">
        <title>Prjna785345.</title>
        <authorList>
            <person name="Rujirawat T."/>
            <person name="Krajaejun T."/>
        </authorList>
    </citation>
    <scope>NUCLEOTIDE SEQUENCE</scope>
    <source>
        <strain evidence="1">Pi057C3</strain>
    </source>
</reference>
<comment type="caution">
    <text evidence="1">The sequence shown here is derived from an EMBL/GenBank/DDBJ whole genome shotgun (WGS) entry which is preliminary data.</text>
</comment>
<dbReference type="EMBL" id="JAKCXM010000003">
    <property type="protein sequence ID" value="KAJ0409644.1"/>
    <property type="molecule type" value="Genomic_DNA"/>
</dbReference>
<gene>
    <name evidence="1" type="ORF">P43SY_008516</name>
</gene>
<keyword evidence="2" id="KW-1185">Reference proteome</keyword>
<organism evidence="1 2">
    <name type="scientific">Pythium insidiosum</name>
    <name type="common">Pythiosis disease agent</name>
    <dbReference type="NCBI Taxonomy" id="114742"/>
    <lineage>
        <taxon>Eukaryota</taxon>
        <taxon>Sar</taxon>
        <taxon>Stramenopiles</taxon>
        <taxon>Oomycota</taxon>
        <taxon>Peronosporomycetes</taxon>
        <taxon>Pythiales</taxon>
        <taxon>Pythiaceae</taxon>
        <taxon>Pythium</taxon>
    </lineage>
</organism>
<proteinExistence type="predicted"/>
<protein>
    <submittedName>
        <fullName evidence="1">Uncharacterized protein</fullName>
    </submittedName>
</protein>
<dbReference type="Proteomes" id="UP001209570">
    <property type="component" value="Unassembled WGS sequence"/>
</dbReference>
<evidence type="ECO:0000313" key="1">
    <source>
        <dbReference type="EMBL" id="KAJ0409644.1"/>
    </source>
</evidence>
<dbReference type="AlphaFoldDB" id="A0AAD5QFA3"/>
<sequence>MSPTSLFPRKKRSLSAISTVECDLPVPPTAKRAASFPLSRSLSADAMRYLEENAMPEDAPPHPMLQRQQAVVWCSRAEADDLDDVPIGASLLLRKATSFRPTQAFSRGCATRAVLSKFRF</sequence>